<proteinExistence type="predicted"/>
<name>A0AAP0WW21_LIQFO</name>
<dbReference type="PANTHER" id="PTHR31343:SF5">
    <property type="entry name" value="DUF789 FAMILY PROTEIN"/>
    <property type="match status" value="1"/>
</dbReference>
<dbReference type="Proteomes" id="UP001415857">
    <property type="component" value="Unassembled WGS sequence"/>
</dbReference>
<sequence length="452" mass="51193">MLGTGLQFGHGEDRFYIPVKARKNQNRKQQQKRQSQRAQSNGNESSTLSTKSKVVNSDKRNPEESSNSMPKPSSEPSSTPYSNLDRFMEATTPLVPAQYFSETTMRGWRIDVEYQSYFTLGDLWESFKEWSAHGAGVPLILDGSDSVVQHYVPYLSGIQLYGESTRASAKLRQAGEDSDSDYCRDSSSDGSSDYEIEKGMRFFREQQGHPHALSEVPLRMGALSLSDAQIKFQEGVSSDDGEAGNSQGHLLFEFFEQDPPYSREPLSDKILDLARWCPELKTLRSCDLLPASWISVAWYPIYRIPTGPTLKDLDACFLTYHSLSTPIRGSGGSQAPVVIYPSEMDGIPKISLPVFGMASYKFKGSMWTQNSVCESQRVNSLMQAADNWLRLLQVNHPDFQTYKIGTPLDGMPDIQNWKEKKEKKKEKEKENWENDKQVSNPRNRREQNKAQE</sequence>
<dbReference type="InterPro" id="IPR008507">
    <property type="entry name" value="DUF789"/>
</dbReference>
<organism evidence="2 3">
    <name type="scientific">Liquidambar formosana</name>
    <name type="common">Formosan gum</name>
    <dbReference type="NCBI Taxonomy" id="63359"/>
    <lineage>
        <taxon>Eukaryota</taxon>
        <taxon>Viridiplantae</taxon>
        <taxon>Streptophyta</taxon>
        <taxon>Embryophyta</taxon>
        <taxon>Tracheophyta</taxon>
        <taxon>Spermatophyta</taxon>
        <taxon>Magnoliopsida</taxon>
        <taxon>eudicotyledons</taxon>
        <taxon>Gunneridae</taxon>
        <taxon>Pentapetalae</taxon>
        <taxon>Saxifragales</taxon>
        <taxon>Altingiaceae</taxon>
        <taxon>Liquidambar</taxon>
    </lineage>
</organism>
<feature type="region of interest" description="Disordered" evidence="1">
    <location>
        <begin position="1"/>
        <end position="84"/>
    </location>
</feature>
<feature type="compositionally biased region" description="Polar residues" evidence="1">
    <location>
        <begin position="64"/>
        <end position="82"/>
    </location>
</feature>
<reference evidence="2 3" key="1">
    <citation type="journal article" date="2024" name="Plant J.">
        <title>Genome sequences and population genomics reveal climatic adaptation and genomic divergence between two closely related sweetgum species.</title>
        <authorList>
            <person name="Xu W.Q."/>
            <person name="Ren C.Q."/>
            <person name="Zhang X.Y."/>
            <person name="Comes H.P."/>
            <person name="Liu X.H."/>
            <person name="Li Y.G."/>
            <person name="Kettle C.J."/>
            <person name="Jalonen R."/>
            <person name="Gaisberger H."/>
            <person name="Ma Y.Z."/>
            <person name="Qiu Y.X."/>
        </authorList>
    </citation>
    <scope>NUCLEOTIDE SEQUENCE [LARGE SCALE GENOMIC DNA]</scope>
    <source>
        <strain evidence="2">Hangzhou</strain>
    </source>
</reference>
<feature type="compositionally biased region" description="Basic and acidic residues" evidence="1">
    <location>
        <begin position="443"/>
        <end position="452"/>
    </location>
</feature>
<dbReference type="PANTHER" id="PTHR31343">
    <property type="entry name" value="T15D22.8"/>
    <property type="match status" value="1"/>
</dbReference>
<accession>A0AAP0WW21</accession>
<dbReference type="Pfam" id="PF05623">
    <property type="entry name" value="DUF789"/>
    <property type="match status" value="1"/>
</dbReference>
<protein>
    <submittedName>
        <fullName evidence="2">Uncharacterized protein</fullName>
    </submittedName>
</protein>
<feature type="compositionally biased region" description="Basic residues" evidence="1">
    <location>
        <begin position="20"/>
        <end position="35"/>
    </location>
</feature>
<feature type="region of interest" description="Disordered" evidence="1">
    <location>
        <begin position="410"/>
        <end position="452"/>
    </location>
</feature>
<gene>
    <name evidence="2" type="ORF">L1049_028255</name>
</gene>
<feature type="compositionally biased region" description="Basic and acidic residues" evidence="1">
    <location>
        <begin position="416"/>
        <end position="436"/>
    </location>
</feature>
<evidence type="ECO:0000313" key="3">
    <source>
        <dbReference type="Proteomes" id="UP001415857"/>
    </source>
</evidence>
<evidence type="ECO:0000313" key="2">
    <source>
        <dbReference type="EMBL" id="KAK9278681.1"/>
    </source>
</evidence>
<dbReference type="AlphaFoldDB" id="A0AAP0WW21"/>
<feature type="compositionally biased region" description="Polar residues" evidence="1">
    <location>
        <begin position="41"/>
        <end position="55"/>
    </location>
</feature>
<keyword evidence="3" id="KW-1185">Reference proteome</keyword>
<evidence type="ECO:0000256" key="1">
    <source>
        <dbReference type="SAM" id="MobiDB-lite"/>
    </source>
</evidence>
<dbReference type="EMBL" id="JBBPBK010000009">
    <property type="protein sequence ID" value="KAK9278681.1"/>
    <property type="molecule type" value="Genomic_DNA"/>
</dbReference>
<comment type="caution">
    <text evidence="2">The sequence shown here is derived from an EMBL/GenBank/DDBJ whole genome shotgun (WGS) entry which is preliminary data.</text>
</comment>
<feature type="region of interest" description="Disordered" evidence="1">
    <location>
        <begin position="173"/>
        <end position="193"/>
    </location>
</feature>